<dbReference type="SUPFAM" id="SSF57845">
    <property type="entry name" value="B-box zinc-binding domain"/>
    <property type="match status" value="1"/>
</dbReference>
<feature type="domain" description="B box-type" evidence="4">
    <location>
        <begin position="80"/>
        <end position="110"/>
    </location>
</feature>
<dbReference type="CDD" id="cd19756">
    <property type="entry name" value="Bbox2"/>
    <property type="match status" value="1"/>
</dbReference>
<dbReference type="Pfam" id="PF07534">
    <property type="entry name" value="TLD"/>
    <property type="match status" value="1"/>
</dbReference>
<accession>A0A077ZT84</accession>
<organism evidence="6 7">
    <name type="scientific">Stylonychia lemnae</name>
    <name type="common">Ciliate</name>
    <dbReference type="NCBI Taxonomy" id="5949"/>
    <lineage>
        <taxon>Eukaryota</taxon>
        <taxon>Sar</taxon>
        <taxon>Alveolata</taxon>
        <taxon>Ciliophora</taxon>
        <taxon>Intramacronucleata</taxon>
        <taxon>Spirotrichea</taxon>
        <taxon>Stichotrichia</taxon>
        <taxon>Sporadotrichida</taxon>
        <taxon>Oxytrichidae</taxon>
        <taxon>Stylonychinae</taxon>
        <taxon>Stylonychia</taxon>
    </lineage>
</organism>
<feature type="domain" description="RING-type" evidence="3">
    <location>
        <begin position="4"/>
        <end position="49"/>
    </location>
</feature>
<name>A0A077ZT84_STYLE</name>
<proteinExistence type="predicted"/>
<dbReference type="SMART" id="SM00584">
    <property type="entry name" value="TLDc"/>
    <property type="match status" value="1"/>
</dbReference>
<dbReference type="GO" id="GO:0008270">
    <property type="term" value="F:zinc ion binding"/>
    <property type="evidence" value="ECO:0007669"/>
    <property type="project" value="UniProtKB-KW"/>
</dbReference>
<evidence type="ECO:0000259" key="4">
    <source>
        <dbReference type="PROSITE" id="PS50119"/>
    </source>
</evidence>
<dbReference type="Gene3D" id="3.30.160.60">
    <property type="entry name" value="Classic Zinc Finger"/>
    <property type="match status" value="1"/>
</dbReference>
<evidence type="ECO:0000313" key="6">
    <source>
        <dbReference type="EMBL" id="CDW73093.1"/>
    </source>
</evidence>
<dbReference type="InterPro" id="IPR001841">
    <property type="entry name" value="Znf_RING"/>
</dbReference>
<dbReference type="AlphaFoldDB" id="A0A077ZT84"/>
<gene>
    <name evidence="6" type="primary">Contig14252.g15177</name>
    <name evidence="6" type="ORF">STYLEM_2062</name>
</gene>
<dbReference type="PROSITE" id="PS50089">
    <property type="entry name" value="ZF_RING_2"/>
    <property type="match status" value="1"/>
</dbReference>
<keyword evidence="2" id="KW-0863">Zinc-finger</keyword>
<dbReference type="InParanoid" id="A0A077ZT84"/>
<dbReference type="OrthoDB" id="25620at2759"/>
<evidence type="ECO:0000259" key="3">
    <source>
        <dbReference type="PROSITE" id="PS50089"/>
    </source>
</evidence>
<dbReference type="InterPro" id="IPR000315">
    <property type="entry name" value="Znf_B-box"/>
</dbReference>
<protein>
    <submittedName>
        <fullName evidence="6">Tldc domain-containing protein</fullName>
    </submittedName>
</protein>
<keyword evidence="2" id="KW-0862">Zinc</keyword>
<feature type="domain" description="TLDc" evidence="5">
    <location>
        <begin position="212"/>
        <end position="389"/>
    </location>
</feature>
<dbReference type="PROSITE" id="PS51886">
    <property type="entry name" value="TLDC"/>
    <property type="match status" value="1"/>
</dbReference>
<dbReference type="InterPro" id="IPR006571">
    <property type="entry name" value="TLDc_dom"/>
</dbReference>
<dbReference type="InterPro" id="IPR013083">
    <property type="entry name" value="Znf_RING/FYVE/PHD"/>
</dbReference>
<evidence type="ECO:0000256" key="2">
    <source>
        <dbReference type="PROSITE-ProRule" id="PRU00024"/>
    </source>
</evidence>
<dbReference type="PROSITE" id="PS50119">
    <property type="entry name" value="ZF_BBOX"/>
    <property type="match status" value="1"/>
</dbReference>
<reference evidence="6 7" key="1">
    <citation type="submission" date="2014-06" db="EMBL/GenBank/DDBJ databases">
        <authorList>
            <person name="Swart Estienne"/>
        </authorList>
    </citation>
    <scope>NUCLEOTIDE SEQUENCE [LARGE SCALE GENOMIC DNA]</scope>
    <source>
        <strain evidence="6 7">130c</strain>
    </source>
</reference>
<keyword evidence="7" id="KW-1185">Reference proteome</keyword>
<evidence type="ECO:0000259" key="5">
    <source>
        <dbReference type="PROSITE" id="PS51886"/>
    </source>
</evidence>
<sequence>MLTCFCCKRFYNLNERKPILLPCSDVFCQQCYNIQKDQVQNQQIQCPFDAGHLCPIDQPIMQPLFLIRNLENYRFYLIKCDEHPGEESDFYCRHQNKFLCHKCLLQDPHQHLVADPSTHFDFDQKFLNESFQQMYSAIDDQIKQNLRDKNAYVQNYVFNFSQYFSFNSYFRPTFRQINYHIQEQKAKNAKLEADTINKIPEQDIEKYLQFRRLVDLQILNNENKPAHLKSLFKIKGNTRLLYKATRDKFKAASFHEKCDNQGPTVSFILSEHGQVFGGYTSLSWSSPLNDERNIDSDAFIFSLSKNTIHQQYQHFDSAVCHKSERLMLFGQGCDIRIYDNCNNNSKSYCNLGYTYMPPYGFKKGDQQCQNYLAGSYEFKVVEIEVYQVTL</sequence>
<evidence type="ECO:0000256" key="1">
    <source>
        <dbReference type="ARBA" id="ARBA00022723"/>
    </source>
</evidence>
<dbReference type="Gene3D" id="3.30.40.10">
    <property type="entry name" value="Zinc/RING finger domain, C3HC4 (zinc finger)"/>
    <property type="match status" value="1"/>
</dbReference>
<dbReference type="EMBL" id="CCKQ01001998">
    <property type="protein sequence ID" value="CDW73093.1"/>
    <property type="molecule type" value="Genomic_DNA"/>
</dbReference>
<keyword evidence="1" id="KW-0479">Metal-binding</keyword>
<dbReference type="Proteomes" id="UP000039865">
    <property type="component" value="Unassembled WGS sequence"/>
</dbReference>
<evidence type="ECO:0000313" key="7">
    <source>
        <dbReference type="Proteomes" id="UP000039865"/>
    </source>
</evidence>